<evidence type="ECO:0000313" key="2">
    <source>
        <dbReference type="Proteomes" id="UP000053732"/>
    </source>
</evidence>
<dbReference type="EMBL" id="HG793152">
    <property type="protein sequence ID" value="CRL26685.1"/>
    <property type="molecule type" value="Genomic_DNA"/>
</dbReference>
<name>A0A0G4PJS6_PENC3</name>
<gene>
    <name evidence="1" type="ORF">PCAMFM013_S019g000102</name>
</gene>
<keyword evidence="2" id="KW-1185">Reference proteome</keyword>
<protein>
    <submittedName>
        <fullName evidence="1">Str. FM013</fullName>
    </submittedName>
</protein>
<dbReference type="AlphaFoldDB" id="A0A0G4PJS6"/>
<proteinExistence type="predicted"/>
<dbReference type="STRING" id="1429867.A0A0G4PJS6"/>
<organism evidence="1 2">
    <name type="scientific">Penicillium camemberti (strain FM 013)</name>
    <dbReference type="NCBI Taxonomy" id="1429867"/>
    <lineage>
        <taxon>Eukaryota</taxon>
        <taxon>Fungi</taxon>
        <taxon>Dikarya</taxon>
        <taxon>Ascomycota</taxon>
        <taxon>Pezizomycotina</taxon>
        <taxon>Eurotiomycetes</taxon>
        <taxon>Eurotiomycetidae</taxon>
        <taxon>Eurotiales</taxon>
        <taxon>Aspergillaceae</taxon>
        <taxon>Penicillium</taxon>
    </lineage>
</organism>
<dbReference type="Proteomes" id="UP000053732">
    <property type="component" value="Unassembled WGS sequence"/>
</dbReference>
<sequence>MAVKLQYHAQPIISSYITKIVPGTPEADVDHLWSNLLAYYLPGTQNFGVEREAYIQSRSRTRANVCVSTLVRGSMSKVIMVENKRASRSQSGSPASSSWTHAKDQLLGYMLARRAEQTENLPRQFGIVDIGRIMEMVPPTS</sequence>
<evidence type="ECO:0000313" key="1">
    <source>
        <dbReference type="EMBL" id="CRL26685.1"/>
    </source>
</evidence>
<reference evidence="1 2" key="1">
    <citation type="journal article" date="2014" name="Nat. Commun.">
        <title>Multiple recent horizontal transfers of a large genomic region in cheese making fungi.</title>
        <authorList>
            <person name="Cheeseman K."/>
            <person name="Ropars J."/>
            <person name="Renault P."/>
            <person name="Dupont J."/>
            <person name="Gouzy J."/>
            <person name="Branca A."/>
            <person name="Abraham A.L."/>
            <person name="Ceppi M."/>
            <person name="Conseiller E."/>
            <person name="Debuchy R."/>
            <person name="Malagnac F."/>
            <person name="Goarin A."/>
            <person name="Silar P."/>
            <person name="Lacoste S."/>
            <person name="Sallet E."/>
            <person name="Bensimon A."/>
            <person name="Giraud T."/>
            <person name="Brygoo Y."/>
        </authorList>
    </citation>
    <scope>NUCLEOTIDE SEQUENCE [LARGE SCALE GENOMIC DNA]</scope>
    <source>
        <strain evidence="2">FM 013</strain>
    </source>
</reference>
<accession>A0A0G4PJS6</accession>